<keyword evidence="1" id="KW-0472">Membrane</keyword>
<feature type="transmembrane region" description="Helical" evidence="1">
    <location>
        <begin position="80"/>
        <end position="103"/>
    </location>
</feature>
<organism evidence="2 3">
    <name type="scientific">Scleroderma citrinum Foug A</name>
    <dbReference type="NCBI Taxonomy" id="1036808"/>
    <lineage>
        <taxon>Eukaryota</taxon>
        <taxon>Fungi</taxon>
        <taxon>Dikarya</taxon>
        <taxon>Basidiomycota</taxon>
        <taxon>Agaricomycotina</taxon>
        <taxon>Agaricomycetes</taxon>
        <taxon>Agaricomycetidae</taxon>
        <taxon>Boletales</taxon>
        <taxon>Sclerodermatineae</taxon>
        <taxon>Sclerodermataceae</taxon>
        <taxon>Scleroderma</taxon>
    </lineage>
</organism>
<reference evidence="2 3" key="1">
    <citation type="submission" date="2014-04" db="EMBL/GenBank/DDBJ databases">
        <authorList>
            <consortium name="DOE Joint Genome Institute"/>
            <person name="Kuo A."/>
            <person name="Kohler A."/>
            <person name="Nagy L.G."/>
            <person name="Floudas D."/>
            <person name="Copeland A."/>
            <person name="Barry K.W."/>
            <person name="Cichocki N."/>
            <person name="Veneault-Fourrey C."/>
            <person name="LaButti K."/>
            <person name="Lindquist E.A."/>
            <person name="Lipzen A."/>
            <person name="Lundell T."/>
            <person name="Morin E."/>
            <person name="Murat C."/>
            <person name="Sun H."/>
            <person name="Tunlid A."/>
            <person name="Henrissat B."/>
            <person name="Grigoriev I.V."/>
            <person name="Hibbett D.S."/>
            <person name="Martin F."/>
            <person name="Nordberg H.P."/>
            <person name="Cantor M.N."/>
            <person name="Hua S.X."/>
        </authorList>
    </citation>
    <scope>NUCLEOTIDE SEQUENCE [LARGE SCALE GENOMIC DNA]</scope>
    <source>
        <strain evidence="2 3">Foug A</strain>
    </source>
</reference>
<reference evidence="3" key="2">
    <citation type="submission" date="2015-01" db="EMBL/GenBank/DDBJ databases">
        <title>Evolutionary Origins and Diversification of the Mycorrhizal Mutualists.</title>
        <authorList>
            <consortium name="DOE Joint Genome Institute"/>
            <consortium name="Mycorrhizal Genomics Consortium"/>
            <person name="Kohler A."/>
            <person name="Kuo A."/>
            <person name="Nagy L.G."/>
            <person name="Floudas D."/>
            <person name="Copeland A."/>
            <person name="Barry K.W."/>
            <person name="Cichocki N."/>
            <person name="Veneault-Fourrey C."/>
            <person name="LaButti K."/>
            <person name="Lindquist E.A."/>
            <person name="Lipzen A."/>
            <person name="Lundell T."/>
            <person name="Morin E."/>
            <person name="Murat C."/>
            <person name="Riley R."/>
            <person name="Ohm R."/>
            <person name="Sun H."/>
            <person name="Tunlid A."/>
            <person name="Henrissat B."/>
            <person name="Grigoriev I.V."/>
            <person name="Hibbett D.S."/>
            <person name="Martin F."/>
        </authorList>
    </citation>
    <scope>NUCLEOTIDE SEQUENCE [LARGE SCALE GENOMIC DNA]</scope>
    <source>
        <strain evidence="3">Foug A</strain>
    </source>
</reference>
<keyword evidence="1" id="KW-1133">Transmembrane helix</keyword>
<dbReference type="InParanoid" id="A0A0C3A3S2"/>
<protein>
    <submittedName>
        <fullName evidence="2">Uncharacterized protein</fullName>
    </submittedName>
</protein>
<dbReference type="HOGENOM" id="CLU_1971821_0_0_1"/>
<sequence length="127" mass="13468">MVVTVVEVVTAMIVARSGAVMVELIEVVEDAQSVAVGLSTSTTWCEPSPSSHSWSWPAIIISGGHGQPAGWVVDVNVLEWWDVVCAISAVVQLVLVVAVEVIVRVALVARYDIIGGGGRSRIIYQQA</sequence>
<keyword evidence="3" id="KW-1185">Reference proteome</keyword>
<dbReference type="Proteomes" id="UP000053989">
    <property type="component" value="Unassembled WGS sequence"/>
</dbReference>
<proteinExistence type="predicted"/>
<evidence type="ECO:0000313" key="2">
    <source>
        <dbReference type="EMBL" id="KIM59337.1"/>
    </source>
</evidence>
<evidence type="ECO:0000256" key="1">
    <source>
        <dbReference type="SAM" id="Phobius"/>
    </source>
</evidence>
<dbReference type="AlphaFoldDB" id="A0A0C3A3S2"/>
<accession>A0A0C3A3S2</accession>
<gene>
    <name evidence="2" type="ORF">SCLCIDRAFT_1217899</name>
</gene>
<evidence type="ECO:0000313" key="3">
    <source>
        <dbReference type="Proteomes" id="UP000053989"/>
    </source>
</evidence>
<name>A0A0C3A3S2_9AGAM</name>
<keyword evidence="1" id="KW-0812">Transmembrane</keyword>
<dbReference type="EMBL" id="KN822075">
    <property type="protein sequence ID" value="KIM59337.1"/>
    <property type="molecule type" value="Genomic_DNA"/>
</dbReference>